<keyword evidence="6" id="KW-1185">Reference proteome</keyword>
<evidence type="ECO:0000313" key="6">
    <source>
        <dbReference type="Proteomes" id="UP000011116"/>
    </source>
</evidence>
<keyword evidence="2" id="KW-0806">Transcription termination</keyword>
<organism evidence="4">
    <name type="scientific">Hordeum vulgare subsp. vulgare</name>
    <name type="common">Domesticated barley</name>
    <dbReference type="NCBI Taxonomy" id="112509"/>
    <lineage>
        <taxon>Eukaryota</taxon>
        <taxon>Viridiplantae</taxon>
        <taxon>Streptophyta</taxon>
        <taxon>Embryophyta</taxon>
        <taxon>Tracheophyta</taxon>
        <taxon>Spermatophyta</taxon>
        <taxon>Magnoliopsida</taxon>
        <taxon>Liliopsida</taxon>
        <taxon>Poales</taxon>
        <taxon>Poaceae</taxon>
        <taxon>BOP clade</taxon>
        <taxon>Pooideae</taxon>
        <taxon>Triticodae</taxon>
        <taxon>Triticeae</taxon>
        <taxon>Hordeinae</taxon>
        <taxon>Hordeum</taxon>
    </lineage>
</organism>
<dbReference type="Gene3D" id="1.25.70.10">
    <property type="entry name" value="Transcription termination factor 3, mitochondrial"/>
    <property type="match status" value="1"/>
</dbReference>
<keyword evidence="3" id="KW-0809">Transit peptide</keyword>
<dbReference type="FunFam" id="1.25.70.10:FF:000001">
    <property type="entry name" value="Mitochondrial transcription termination factor-like"/>
    <property type="match status" value="1"/>
</dbReference>
<accession>F2E767</accession>
<keyword evidence="2" id="KW-0805">Transcription regulation</keyword>
<dbReference type="InterPro" id="IPR038538">
    <property type="entry name" value="MTERF_sf"/>
</dbReference>
<protein>
    <submittedName>
        <fullName evidence="4">Predicted protein</fullName>
    </submittedName>
</protein>
<dbReference type="Gramene" id="HORVU.MOREX.r2.3HG0191280.1">
    <property type="protein sequence ID" value="HORVU.MOREX.r2.3HG0191280.1.CDS.1"/>
    <property type="gene ID" value="HORVU.MOREX.r2.3HG0191280"/>
</dbReference>
<reference evidence="5" key="3">
    <citation type="submission" date="2020-10" db="EMBL/GenBank/DDBJ databases">
        <authorList>
            <person name="Scholz U."/>
            <person name="Mascher M."/>
            <person name="Fiebig A."/>
        </authorList>
    </citation>
    <scope>NUCLEOTIDE SEQUENCE [LARGE SCALE GENOMIC DNA]</scope>
    <source>
        <strain evidence="5">cv. Morex</strain>
    </source>
</reference>
<dbReference type="GO" id="GO:0006353">
    <property type="term" value="P:DNA-templated transcription termination"/>
    <property type="evidence" value="ECO:0007669"/>
    <property type="project" value="UniProtKB-KW"/>
</dbReference>
<dbReference type="GeneID" id="123442687"/>
<evidence type="ECO:0000313" key="5">
    <source>
        <dbReference type="EnsemblPlants" id="HORVU.MOREX.r3.3HG0230530.1.CDS1"/>
    </source>
</evidence>
<dbReference type="KEGG" id="hvg:123442687"/>
<name>F2E767_HORVV</name>
<dbReference type="RefSeq" id="XP_044974735.1">
    <property type="nucleotide sequence ID" value="XM_045118800.1"/>
</dbReference>
<dbReference type="OrthoDB" id="671684at2759"/>
<dbReference type="GO" id="GO:0003676">
    <property type="term" value="F:nucleic acid binding"/>
    <property type="evidence" value="ECO:0007669"/>
    <property type="project" value="InterPro"/>
</dbReference>
<dbReference type="PANTHER" id="PTHR13068:SF214">
    <property type="match status" value="1"/>
</dbReference>
<reference evidence="5" key="4">
    <citation type="submission" date="2022-01" db="UniProtKB">
        <authorList>
            <consortium name="EnsemblPlants"/>
        </authorList>
    </citation>
    <scope>IDENTIFICATION</scope>
    <source>
        <strain evidence="5">subsp. vulgare</strain>
    </source>
</reference>
<comment type="similarity">
    <text evidence="1">Belongs to the mTERF family.</text>
</comment>
<dbReference type="GO" id="GO:0009658">
    <property type="term" value="P:chloroplast organization"/>
    <property type="evidence" value="ECO:0000318"/>
    <property type="project" value="GO_Central"/>
</dbReference>
<keyword evidence="2" id="KW-0804">Transcription</keyword>
<dbReference type="AlphaFoldDB" id="F2E767"/>
<dbReference type="InterPro" id="IPR003690">
    <property type="entry name" value="MTERF"/>
</dbReference>
<gene>
    <name evidence="5" type="primary">LOC123442687</name>
</gene>
<evidence type="ECO:0000256" key="3">
    <source>
        <dbReference type="ARBA" id="ARBA00022946"/>
    </source>
</evidence>
<sequence length="385" mass="42242">MLRLRSCVLTQLLSSPPRSPATQLRRLISAAAPTISPNPTSFAVEDYLVDTCGLARPQALEASAKLSHLKSPANPDAVLAFLAGLGLSGADVASVVAKDPPFLCASVERTLAPVVAGLTALGLSRPDIAGLVSLSRERFRRMSIVSKLQYYLRFFGSFGSLLPALRRGLCLLSANLETVVKPNVAFLRECGLVDRDIAKLCVAQPWLLASNTQRVRAVVALAEGIGVPRGCRMFRHALHAVGRLSKEKIAAKVGYLKATFRWSDAEVGVVVSKFPYVLLSSNQMLQSKSEFLIPEVGLEPAYIAHRPALLLYSLEGRMKPRYYVLKFLKENGLLDHDRDYYNAVKLAEKVFVEKFICPHQEAALHLTKDYDAACKGEMPTNFRFT</sequence>
<dbReference type="SMART" id="SM00733">
    <property type="entry name" value="Mterf"/>
    <property type="match status" value="5"/>
</dbReference>
<dbReference type="Pfam" id="PF02536">
    <property type="entry name" value="mTERF"/>
    <property type="match status" value="1"/>
</dbReference>
<evidence type="ECO:0000256" key="2">
    <source>
        <dbReference type="ARBA" id="ARBA00022472"/>
    </source>
</evidence>
<evidence type="ECO:0000313" key="4">
    <source>
        <dbReference type="EMBL" id="BAK03189.1"/>
    </source>
</evidence>
<proteinExistence type="evidence at transcript level"/>
<dbReference type="EnsemblPlants" id="HORVU.MOREX.r3.3HG0230530.1">
    <property type="protein sequence ID" value="HORVU.MOREX.r3.3HG0230530.1.CDS1"/>
    <property type="gene ID" value="HORVU.MOREX.r3.3HG0230530"/>
</dbReference>
<dbReference type="PANTHER" id="PTHR13068">
    <property type="entry name" value="CGI-12 PROTEIN-RELATED"/>
    <property type="match status" value="1"/>
</dbReference>
<reference evidence="4" key="1">
    <citation type="journal article" date="2011" name="Plant Physiol.">
        <title>Comprehensive sequence analysis of 24,783 barley full-length cDNAs derived from 12 clone libraries.</title>
        <authorList>
            <person name="Matsumoto T."/>
            <person name="Tanaka T."/>
            <person name="Sakai H."/>
            <person name="Amano N."/>
            <person name="Kanamori H."/>
            <person name="Kurita K."/>
            <person name="Kikuta A."/>
            <person name="Kamiya K."/>
            <person name="Yamamoto M."/>
            <person name="Ikawa H."/>
            <person name="Fujii N."/>
            <person name="Hori K."/>
            <person name="Itoh T."/>
            <person name="Sato K."/>
        </authorList>
    </citation>
    <scope>NUCLEOTIDE SEQUENCE</scope>
    <source>
        <tissue evidence="4">Shoot and root</tissue>
    </source>
</reference>
<reference evidence="6" key="2">
    <citation type="journal article" date="2012" name="Nature">
        <title>A physical, genetic and functional sequence assembly of the barley genome.</title>
        <authorList>
            <consortium name="The International Barley Genome Sequencing Consortium"/>
            <person name="Mayer K.F."/>
            <person name="Waugh R."/>
            <person name="Brown J.W."/>
            <person name="Schulman A."/>
            <person name="Langridge P."/>
            <person name="Platzer M."/>
            <person name="Fincher G.B."/>
            <person name="Muehlbauer G.J."/>
            <person name="Sato K."/>
            <person name="Close T.J."/>
            <person name="Wise R.P."/>
            <person name="Stein N."/>
        </authorList>
    </citation>
    <scope>NUCLEOTIDE SEQUENCE [LARGE SCALE GENOMIC DNA]</scope>
    <source>
        <strain evidence="6">cv. Morex</strain>
    </source>
</reference>
<evidence type="ECO:0000256" key="1">
    <source>
        <dbReference type="ARBA" id="ARBA00007692"/>
    </source>
</evidence>
<dbReference type="Proteomes" id="UP000011116">
    <property type="component" value="Chromosome 3H"/>
</dbReference>
<dbReference type="EMBL" id="AK371991">
    <property type="protein sequence ID" value="BAK03189.1"/>
    <property type="molecule type" value="mRNA"/>
</dbReference>
<dbReference type="Gramene" id="HORVU.MOREX.r3.3HG0230530.1">
    <property type="protein sequence ID" value="HORVU.MOREX.r3.3HG0230530.1.CDS1"/>
    <property type="gene ID" value="HORVU.MOREX.r3.3HG0230530"/>
</dbReference>
<dbReference type="GO" id="GO:0009507">
    <property type="term" value="C:chloroplast"/>
    <property type="evidence" value="ECO:0000318"/>
    <property type="project" value="GO_Central"/>
</dbReference>